<reference evidence="2 3" key="1">
    <citation type="submission" date="2011-07" db="EMBL/GenBank/DDBJ databases">
        <title>Genome Sequence of Propionibacterium acnes SK182B-JCVI.</title>
        <authorList>
            <person name="Durkin A.S."/>
            <person name="Madupu R."/>
            <person name="Hostetler J."/>
            <person name="Radune D."/>
            <person name="Torralba M."/>
            <person name="Methe B."/>
            <person name="Sutton G."/>
            <person name="Strausberg R.L."/>
            <person name="Nelson K.E."/>
        </authorList>
    </citation>
    <scope>NUCLEOTIDE SEQUENCE [LARGE SCALE GENOMIC DNA]</scope>
    <source>
        <strain evidence="2 3">SK182B-JCVI</strain>
    </source>
</reference>
<feature type="transmembrane region" description="Helical" evidence="1">
    <location>
        <begin position="12"/>
        <end position="32"/>
    </location>
</feature>
<protein>
    <submittedName>
        <fullName evidence="2">Putative K+-transporting ATPase, F subunit</fullName>
    </submittedName>
</protein>
<dbReference type="GO" id="GO:0008556">
    <property type="term" value="F:P-type potassium transmembrane transporter activity"/>
    <property type="evidence" value="ECO:0007669"/>
    <property type="project" value="InterPro"/>
</dbReference>
<accession>F9NY25</accession>
<evidence type="ECO:0000256" key="1">
    <source>
        <dbReference type="SAM" id="Phobius"/>
    </source>
</evidence>
<keyword evidence="1" id="KW-1133">Transmembrane helix</keyword>
<keyword evidence="1" id="KW-0472">Membrane</keyword>
<proteinExistence type="predicted"/>
<keyword evidence="1" id="KW-0812">Transmembrane</keyword>
<dbReference type="Pfam" id="PF09604">
    <property type="entry name" value="Potass_KdpF"/>
    <property type="match status" value="1"/>
</dbReference>
<evidence type="ECO:0000313" key="3">
    <source>
        <dbReference type="Proteomes" id="UP000007832"/>
    </source>
</evidence>
<dbReference type="PATRIC" id="fig|1051006.4.peg.2096"/>
<dbReference type="EMBL" id="AFUN01000047">
    <property type="protein sequence ID" value="EGR94434.1"/>
    <property type="molecule type" value="Genomic_DNA"/>
</dbReference>
<dbReference type="InterPro" id="IPR011726">
    <property type="entry name" value="KdpF"/>
</dbReference>
<dbReference type="GO" id="GO:0005886">
    <property type="term" value="C:plasma membrane"/>
    <property type="evidence" value="ECO:0007669"/>
    <property type="project" value="InterPro"/>
</dbReference>
<dbReference type="Proteomes" id="UP000007832">
    <property type="component" value="Unassembled WGS sequence"/>
</dbReference>
<comment type="caution">
    <text evidence="2">The sequence shown here is derived from an EMBL/GenBank/DDBJ whole genome shotgun (WGS) entry which is preliminary data.</text>
</comment>
<organism evidence="2 3">
    <name type="scientific">[Propionibacterium] namnetense SK182B-JCVI</name>
    <dbReference type="NCBI Taxonomy" id="1051006"/>
    <lineage>
        <taxon>Bacteria</taxon>
        <taxon>Bacillati</taxon>
        <taxon>Actinomycetota</taxon>
        <taxon>Actinomycetes</taxon>
        <taxon>Propionibacteriales</taxon>
        <taxon>Propionibacteriaceae</taxon>
        <taxon>Cutibacterium</taxon>
    </lineage>
</organism>
<dbReference type="AlphaFoldDB" id="F9NY25"/>
<evidence type="ECO:0000313" key="2">
    <source>
        <dbReference type="EMBL" id="EGR94434.1"/>
    </source>
</evidence>
<gene>
    <name evidence="2" type="ORF">HMPREF1162_1526</name>
</gene>
<name>F9NY25_9ACTN</name>
<sequence length="37" mass="4061">MREGSRCAMTILNLVAAILGISAVVYLVIALIRPERF</sequence>